<evidence type="ECO:0000313" key="2">
    <source>
        <dbReference type="Proteomes" id="UP000077628"/>
    </source>
</evidence>
<comment type="caution">
    <text evidence="1">The sequence shown here is derived from an EMBL/GenBank/DDBJ whole genome shotgun (WGS) entry which is preliminary data.</text>
</comment>
<keyword evidence="2" id="KW-1185">Reference proteome</keyword>
<protein>
    <submittedName>
        <fullName evidence="1">Uncharacterized protein</fullName>
    </submittedName>
</protein>
<dbReference type="AlphaFoldDB" id="A0A177PFW6"/>
<name>A0A177PFW6_9GAMM</name>
<organism evidence="1 2">
    <name type="scientific">Methylomonas koyamae</name>
    <dbReference type="NCBI Taxonomy" id="702114"/>
    <lineage>
        <taxon>Bacteria</taxon>
        <taxon>Pseudomonadati</taxon>
        <taxon>Pseudomonadota</taxon>
        <taxon>Gammaproteobacteria</taxon>
        <taxon>Methylococcales</taxon>
        <taxon>Methylococcaceae</taxon>
        <taxon>Methylomonas</taxon>
    </lineage>
</organism>
<dbReference type="STRING" id="702114.A1355_16545"/>
<sequence>MSAPTELLYVQQVPGNICRQSSIRHGDSWNQFAGSHGKPEKNGPSRLASGVLVAKLLIGMAVA</sequence>
<proteinExistence type="predicted"/>
<evidence type="ECO:0000313" key="1">
    <source>
        <dbReference type="EMBL" id="OAI29185.1"/>
    </source>
</evidence>
<dbReference type="EMBL" id="LUUK01000002">
    <property type="protein sequence ID" value="OAI29185.1"/>
    <property type="molecule type" value="Genomic_DNA"/>
</dbReference>
<gene>
    <name evidence="1" type="ORF">A1355_16545</name>
</gene>
<accession>A0A177PFW6</accession>
<reference evidence="2" key="1">
    <citation type="submission" date="2016-03" db="EMBL/GenBank/DDBJ databases">
        <authorList>
            <person name="Heylen K."/>
            <person name="De Vos P."/>
            <person name="Vekeman B."/>
        </authorList>
    </citation>
    <scope>NUCLEOTIDE SEQUENCE [LARGE SCALE GENOMIC DNA]</scope>
    <source>
        <strain evidence="2">R-45383</strain>
    </source>
</reference>
<dbReference type="Proteomes" id="UP000077628">
    <property type="component" value="Unassembled WGS sequence"/>
</dbReference>